<accession>A0ABW5S3G3</accession>
<dbReference type="Gene3D" id="2.40.10.10">
    <property type="entry name" value="Trypsin-like serine proteases"/>
    <property type="match status" value="2"/>
</dbReference>
<dbReference type="SUPFAM" id="SSF50494">
    <property type="entry name" value="Trypsin-like serine proteases"/>
    <property type="match status" value="1"/>
</dbReference>
<evidence type="ECO:0000256" key="3">
    <source>
        <dbReference type="ARBA" id="ARBA00022729"/>
    </source>
</evidence>
<keyword evidence="2 6" id="KW-0645">Protease</keyword>
<gene>
    <name evidence="7" type="ORF">ACFSUE_08490</name>
</gene>
<keyword evidence="8" id="KW-1185">Reference proteome</keyword>
<dbReference type="PRINTS" id="PR00839">
    <property type="entry name" value="V8PROTEASE"/>
</dbReference>
<evidence type="ECO:0000313" key="7">
    <source>
        <dbReference type="EMBL" id="MFD2693662.1"/>
    </source>
</evidence>
<dbReference type="RefSeq" id="WP_253062482.1">
    <property type="nucleotide sequence ID" value="NZ_JAMXWM010000013.1"/>
</dbReference>
<comment type="similarity">
    <text evidence="1 6">Belongs to the peptidase S1B family.</text>
</comment>
<keyword evidence="5 6" id="KW-0720">Serine protease</keyword>
<dbReference type="InterPro" id="IPR043504">
    <property type="entry name" value="Peptidase_S1_PA_chymotrypsin"/>
</dbReference>
<dbReference type="InterPro" id="IPR050966">
    <property type="entry name" value="Glutamyl_endopeptidase"/>
</dbReference>
<sequence>MDFTDGTNGYSCTGWFVDHNTVVTAAHCVYDTYNNKFYDAWYVYPAENGTDLPYGGEATTEAYVSGGWQSANPPDPESVYYLDVAFDYAVINLNTDTDFPNHLSIHTSVNANGNIYSIGYPGDKSFESNGSYYYYMYRSLGTINKIEYSTITHNAYVTSGMSGGPIVSPNDWGIYSLNSTASWGPQLAADGSRGTIQTWSSINQ</sequence>
<proteinExistence type="inferred from homology"/>
<reference evidence="8" key="1">
    <citation type="journal article" date="2019" name="Int. J. Syst. Evol. Microbiol.">
        <title>The Global Catalogue of Microorganisms (GCM) 10K type strain sequencing project: providing services to taxonomists for standard genome sequencing and annotation.</title>
        <authorList>
            <consortium name="The Broad Institute Genomics Platform"/>
            <consortium name="The Broad Institute Genome Sequencing Center for Infectious Disease"/>
            <person name="Wu L."/>
            <person name="Ma J."/>
        </authorList>
    </citation>
    <scope>NUCLEOTIDE SEQUENCE [LARGE SCALE GENOMIC DNA]</scope>
    <source>
        <strain evidence="8">TISTR 2466</strain>
    </source>
</reference>
<dbReference type="InterPro" id="IPR008256">
    <property type="entry name" value="Peptidase_S1B"/>
</dbReference>
<evidence type="ECO:0000256" key="2">
    <source>
        <dbReference type="ARBA" id="ARBA00022670"/>
    </source>
</evidence>
<dbReference type="PANTHER" id="PTHR15462">
    <property type="entry name" value="SERINE PROTEASE"/>
    <property type="match status" value="1"/>
</dbReference>
<dbReference type="Proteomes" id="UP001597399">
    <property type="component" value="Unassembled WGS sequence"/>
</dbReference>
<dbReference type="InterPro" id="IPR018114">
    <property type="entry name" value="TRYPSIN_HIS"/>
</dbReference>
<evidence type="ECO:0000313" key="8">
    <source>
        <dbReference type="Proteomes" id="UP001597399"/>
    </source>
</evidence>
<keyword evidence="3" id="KW-0732">Signal</keyword>
<dbReference type="EC" id="3.4.21.-" evidence="6"/>
<dbReference type="InterPro" id="IPR009003">
    <property type="entry name" value="Peptidase_S1_PA"/>
</dbReference>
<dbReference type="GO" id="GO:0016787">
    <property type="term" value="F:hydrolase activity"/>
    <property type="evidence" value="ECO:0007669"/>
    <property type="project" value="UniProtKB-KW"/>
</dbReference>
<name>A0ABW5S3G3_9BACL</name>
<evidence type="ECO:0000256" key="1">
    <source>
        <dbReference type="ARBA" id="ARBA00008764"/>
    </source>
</evidence>
<comment type="caution">
    <text evidence="7">The sequence shown here is derived from an EMBL/GenBank/DDBJ whole genome shotgun (WGS) entry which is preliminary data.</text>
</comment>
<protein>
    <recommendedName>
        <fullName evidence="6">Serine protease</fullName>
        <ecNumber evidence="6">3.4.21.-</ecNumber>
    </recommendedName>
</protein>
<keyword evidence="4 6" id="KW-0378">Hydrolase</keyword>
<organism evidence="7 8">
    <name type="scientific">Sporolactobacillus shoreicorticis</name>
    <dbReference type="NCBI Taxonomy" id="1923877"/>
    <lineage>
        <taxon>Bacteria</taxon>
        <taxon>Bacillati</taxon>
        <taxon>Bacillota</taxon>
        <taxon>Bacilli</taxon>
        <taxon>Bacillales</taxon>
        <taxon>Sporolactobacillaceae</taxon>
        <taxon>Sporolactobacillus</taxon>
    </lineage>
</organism>
<dbReference type="PROSITE" id="PS00134">
    <property type="entry name" value="TRYPSIN_HIS"/>
    <property type="match status" value="1"/>
</dbReference>
<dbReference type="EMBL" id="JBHUMQ010000018">
    <property type="protein sequence ID" value="MFD2693662.1"/>
    <property type="molecule type" value="Genomic_DNA"/>
</dbReference>
<evidence type="ECO:0000256" key="4">
    <source>
        <dbReference type="ARBA" id="ARBA00022801"/>
    </source>
</evidence>
<evidence type="ECO:0000256" key="5">
    <source>
        <dbReference type="ARBA" id="ARBA00022825"/>
    </source>
</evidence>
<evidence type="ECO:0000256" key="6">
    <source>
        <dbReference type="RuleBase" id="RU004296"/>
    </source>
</evidence>
<dbReference type="Pfam" id="PF13365">
    <property type="entry name" value="Trypsin_2"/>
    <property type="match status" value="1"/>
</dbReference>
<dbReference type="PANTHER" id="PTHR15462:SF8">
    <property type="entry name" value="SERINE PROTEASE"/>
    <property type="match status" value="1"/>
</dbReference>